<comment type="similarity">
    <text evidence="17 18">Belongs to the helicase family. Dicer subfamily.</text>
</comment>
<evidence type="ECO:0000256" key="19">
    <source>
        <dbReference type="SAM" id="MobiDB-lite"/>
    </source>
</evidence>
<dbReference type="PROSITE" id="PS00517">
    <property type="entry name" value="RNASE_3_1"/>
    <property type="match status" value="1"/>
</dbReference>
<feature type="compositionally biased region" description="Polar residues" evidence="19">
    <location>
        <begin position="1771"/>
        <end position="1783"/>
    </location>
</feature>
<dbReference type="Pfam" id="PF03368">
    <property type="entry name" value="Dicer_dimer"/>
    <property type="match status" value="1"/>
</dbReference>
<dbReference type="GO" id="GO:0005524">
    <property type="term" value="F:ATP binding"/>
    <property type="evidence" value="ECO:0007669"/>
    <property type="project" value="UniProtKB-KW"/>
</dbReference>
<dbReference type="InterPro" id="IPR011545">
    <property type="entry name" value="DEAD/DEAH_box_helicase_dom"/>
</dbReference>
<dbReference type="SUPFAM" id="SSF101690">
    <property type="entry name" value="PAZ domain"/>
    <property type="match status" value="1"/>
</dbReference>
<feature type="domain" description="Helicase ATP-binding" evidence="23">
    <location>
        <begin position="422"/>
        <end position="551"/>
    </location>
</feature>
<keyword evidence="10" id="KW-0347">Helicase</keyword>
<evidence type="ECO:0000256" key="18">
    <source>
        <dbReference type="PROSITE-ProRule" id="PRU00657"/>
    </source>
</evidence>
<dbReference type="Pfam" id="PF00270">
    <property type="entry name" value="DEAD"/>
    <property type="match status" value="2"/>
</dbReference>
<evidence type="ECO:0000256" key="11">
    <source>
        <dbReference type="ARBA" id="ARBA00022840"/>
    </source>
</evidence>
<keyword evidence="12" id="KW-0460">Magnesium</keyword>
<dbReference type="SMART" id="SM00358">
    <property type="entry name" value="DSRM"/>
    <property type="match status" value="2"/>
</dbReference>
<dbReference type="PROSITE" id="PS50821">
    <property type="entry name" value="PAZ"/>
    <property type="match status" value="1"/>
</dbReference>
<dbReference type="SUPFAM" id="SSF54768">
    <property type="entry name" value="dsRNA-binding domain-like"/>
    <property type="match status" value="1"/>
</dbReference>
<keyword evidence="16" id="KW-0539">Nucleus</keyword>
<evidence type="ECO:0000256" key="16">
    <source>
        <dbReference type="ARBA" id="ARBA00023242"/>
    </source>
</evidence>
<dbReference type="InterPro" id="IPR036085">
    <property type="entry name" value="PAZ_dom_sf"/>
</dbReference>
<dbReference type="PANTHER" id="PTHR14950">
    <property type="entry name" value="DICER-RELATED"/>
    <property type="match status" value="1"/>
</dbReference>
<dbReference type="SUPFAM" id="SSF52540">
    <property type="entry name" value="P-loop containing nucleoside triphosphate hydrolases"/>
    <property type="match status" value="2"/>
</dbReference>
<dbReference type="Gene3D" id="3.30.160.380">
    <property type="entry name" value="Dicer dimerisation domain"/>
    <property type="match status" value="1"/>
</dbReference>
<evidence type="ECO:0000256" key="4">
    <source>
        <dbReference type="ARBA" id="ARBA00022722"/>
    </source>
</evidence>
<comment type="subcellular location">
    <subcellularLocation>
        <location evidence="3">Nucleus</location>
    </subcellularLocation>
</comment>
<evidence type="ECO:0000256" key="7">
    <source>
        <dbReference type="ARBA" id="ARBA00022741"/>
    </source>
</evidence>
<dbReference type="Proteomes" id="UP000315295">
    <property type="component" value="Unassembled WGS sequence"/>
</dbReference>
<dbReference type="GO" id="GO:0005737">
    <property type="term" value="C:cytoplasm"/>
    <property type="evidence" value="ECO:0007669"/>
    <property type="project" value="TreeGrafter"/>
</dbReference>
<dbReference type="Gene3D" id="3.30.160.20">
    <property type="match status" value="1"/>
</dbReference>
<evidence type="ECO:0000256" key="2">
    <source>
        <dbReference type="ARBA" id="ARBA00001946"/>
    </source>
</evidence>
<evidence type="ECO:0000259" key="24">
    <source>
        <dbReference type="PROSITE" id="PS51194"/>
    </source>
</evidence>
<dbReference type="FunFam" id="3.40.50.300:FF:000420">
    <property type="entry name" value="Endoribonuclease dicer-like 1"/>
    <property type="match status" value="1"/>
</dbReference>
<dbReference type="GO" id="GO:0004386">
    <property type="term" value="F:helicase activity"/>
    <property type="evidence" value="ECO:0007669"/>
    <property type="project" value="UniProtKB-KW"/>
</dbReference>
<dbReference type="InterPro" id="IPR000999">
    <property type="entry name" value="RNase_III_dom"/>
</dbReference>
<dbReference type="SUPFAM" id="SSF69065">
    <property type="entry name" value="RNase III domain-like"/>
    <property type="match status" value="2"/>
</dbReference>
<keyword evidence="11" id="KW-0067">ATP-binding</keyword>
<dbReference type="PROSITE" id="PS51194">
    <property type="entry name" value="HELICASE_CTER"/>
    <property type="match status" value="2"/>
</dbReference>
<keyword evidence="4" id="KW-0540">Nuclease</keyword>
<dbReference type="Pfam" id="PF02170">
    <property type="entry name" value="PAZ"/>
    <property type="match status" value="1"/>
</dbReference>
<keyword evidence="15" id="KW-0464">Manganese</keyword>
<dbReference type="GO" id="GO:0004525">
    <property type="term" value="F:ribonuclease III activity"/>
    <property type="evidence" value="ECO:0007669"/>
    <property type="project" value="InterPro"/>
</dbReference>
<dbReference type="SMART" id="SM00535">
    <property type="entry name" value="RIBOc"/>
    <property type="match status" value="2"/>
</dbReference>
<dbReference type="SMART" id="SM00490">
    <property type="entry name" value="HELICc"/>
    <property type="match status" value="2"/>
</dbReference>
<dbReference type="InterPro" id="IPR001650">
    <property type="entry name" value="Helicase_C-like"/>
</dbReference>
<feature type="domain" description="PAZ" evidence="22">
    <location>
        <begin position="1081"/>
        <end position="1201"/>
    </location>
</feature>
<evidence type="ECO:0000259" key="21">
    <source>
        <dbReference type="PROSITE" id="PS50142"/>
    </source>
</evidence>
<dbReference type="GO" id="GO:0005634">
    <property type="term" value="C:nucleus"/>
    <property type="evidence" value="ECO:0007669"/>
    <property type="project" value="UniProtKB-SubCell"/>
</dbReference>
<dbReference type="PROSITE" id="PS51327">
    <property type="entry name" value="DICER_DSRBF"/>
    <property type="match status" value="1"/>
</dbReference>
<dbReference type="InterPro" id="IPR038248">
    <property type="entry name" value="Dicer_dimer_sf"/>
</dbReference>
<evidence type="ECO:0000256" key="14">
    <source>
        <dbReference type="ARBA" id="ARBA00023158"/>
    </source>
</evidence>
<gene>
    <name evidence="26" type="ORF">C1H46_020838</name>
</gene>
<dbReference type="SMART" id="SM00949">
    <property type="entry name" value="PAZ"/>
    <property type="match status" value="1"/>
</dbReference>
<keyword evidence="7" id="KW-0547">Nucleotide-binding</keyword>
<dbReference type="Gene3D" id="2.170.260.10">
    <property type="entry name" value="paz domain"/>
    <property type="match status" value="1"/>
</dbReference>
<keyword evidence="13 18" id="KW-0694">RNA-binding</keyword>
<evidence type="ECO:0000256" key="5">
    <source>
        <dbReference type="ARBA" id="ARBA00022723"/>
    </source>
</evidence>
<name>A0A540M492_MALBA</name>
<keyword evidence="6" id="KW-0677">Repeat</keyword>
<feature type="domain" description="RNase III" evidence="21">
    <location>
        <begin position="1439"/>
        <end position="1580"/>
    </location>
</feature>
<evidence type="ECO:0000259" key="22">
    <source>
        <dbReference type="PROSITE" id="PS50821"/>
    </source>
</evidence>
<dbReference type="SMART" id="SM00487">
    <property type="entry name" value="DEXDc"/>
    <property type="match status" value="1"/>
</dbReference>
<dbReference type="EMBL" id="VIEB01000364">
    <property type="protein sequence ID" value="TQD93567.1"/>
    <property type="molecule type" value="Genomic_DNA"/>
</dbReference>
<dbReference type="InterPro" id="IPR005034">
    <property type="entry name" value="Dicer_dimerisation"/>
</dbReference>
<evidence type="ECO:0000256" key="6">
    <source>
        <dbReference type="ARBA" id="ARBA00022737"/>
    </source>
</evidence>
<sequence>MSILRISGDPGPTRILPKWSKATHFARYSAILVSRHHYSIEPTERDLKKTHALALRFGRRSVPESVCEADHPTLPVAWTALAEVLHRLIRAVRLLTGSSPVMELRSRRKTRGRTPESMYQLDLCKKALEENVIVYLGTGCGKTRIAVMLIYEMRHLIRKPQKSVCVFLAPTVALVQQQARVIEDSLGFDVGIYCGGSNQLKNHQDWEKEIEQYEVFVMIPEVLLRNLCHCFIKMESISLLIFDECHHAQVQSNHAYAEIMKLFYHANTTKHPRIFGMTASPVVGKGASSRENLSKCINSLESILDAKASHVLLSGDHLERRELIEEEGNNGDDSLCVRYLTQVDDILTTDCLKGVNSRLMNMSRKKMKIILDKFRSGELNLLVATKVGEEGLDIQTCCLVIRFDLPETVASFIQSRGRARMPQSEYAFLQARVIEDSLGFDVGIYCGGSNQLKNHQDWEKEIEQYEVFVMIPEVLLRNLCHCFIKMESISLLIFDECHHAQVQSNHAYAEIMKLFYHANTTKHPRIFGMTASPVVGKGASSRENLSKCINSLESILDAKASHVLLSGDHLERRELIEEEGNNGDDSLCVRYLTQVDDILTTDCLKDSIADDLSSIDILKEPFFSRKLLRLIGVLSSFRLQQNMKCIIFVNRIVTASSLSHILQRLKFLASWKCDFLVGVNSRLMNMSRKKMKIILDKFRSGELNLLVATKVGEEGLDIQTCCLVIRFDLPETVASFIQSRGRARMPQSEYAFLSESCCSGNQKERDLIETFRQDEDHMNMEITFRTSSETFVGSADRVYNVNSSGASISSGYSISLLHKYCSKLPHDEYFDPNPKFFFFDDLGGTVCQIILPSNAPIHQIVGTQQSSMEDAKKDVCLKAIEELHKLGALNDFLLPQQDNANEVELMSSDSDSTEDEDPRGELHEMLVPAALKEPWSSSEDLVSLSSYYIKFNPVPEDRIYRSFGLFVKAPLPVEAETMELDLHLAHGRSVITKLVPSGFANFGKDEIVLAQNFQEMFLKLVLDRTEFVSDYVPLGRHDRSSSSTFYLLLPVMLGNDDKIASIDWGTIRKCLSSPVFRAPGDATEKVTSLDIRLASGYKSIRDIQNSLVYVPYKKSFYFITDVVREKNGYSQYKNSGTLTYVDHLIQKFGIYLKYPEQQLLRAKPLFSLHNLLHNRRQEDSGPTQLEEYFISLPPELCELKVIGFSKDIGSSISLLPSLMHRLENLLVAIELKHVLSTSFPEGGAVTAKRVLEALTTEKCQERLSLERLEILGDAFLKFAVGRHFFLRHGSLDEGGLTRKRSNVVNNSNLFKLATRSNLQVYIRDQPFEPSQFFALGRPCPRICNKETVGAIHSHDVSGDVNHTSASEVRCSKGHHWLYNKTIADVVEALVGAFVVDSGFIAATAFLKWIGIQVDFEPSQVTEACIASSRYIPLSACMDIAALENSLGYKFLHRGLLLQAFVHPSYNKHGGGCYQRLEFLGDAVLDYLITSYLYSVYPKLKPGQLTDLRSVSVNNKAFANVAVDRSFHKFLISDSCSLSEAIESYVGFIASDRGLLDGPKCPKALGDLVASCLGAILLDTGFNLNRVWEIMLSFLKPIMSFSSLQLSPIRELRELCQAHSWGLEFVPTKMGKKYSVRAAVNGNNVCVSASTTSLNKKDGIRICAQLIFDKLKAQGNIPMINSLEEVLKSSSEMEAKLIGYDETPIDVVLLDASGFDNLNVQEVSRGNFNSQGHPINRERNGHSSCRKPVRQSPSSSGAVKMRPNKTRENPKNDANSQSGGTHTATSRSRLYEVCAANYWETPLFECCNEEGPSHLKLFTYKAVVKIEEDPDTLLECFGEPNMKKKAAAESAAEGALWYLKNRGFM</sequence>
<dbReference type="GO" id="GO:0046872">
    <property type="term" value="F:metal ion binding"/>
    <property type="evidence" value="ECO:0007669"/>
    <property type="project" value="UniProtKB-KW"/>
</dbReference>
<dbReference type="Pfam" id="PF00636">
    <property type="entry name" value="Ribonuclease_3"/>
    <property type="match status" value="2"/>
</dbReference>
<feature type="domain" description="DRBM" evidence="20">
    <location>
        <begin position="1784"/>
        <end position="1860"/>
    </location>
</feature>
<dbReference type="GO" id="GO:0030422">
    <property type="term" value="P:siRNA processing"/>
    <property type="evidence" value="ECO:0007669"/>
    <property type="project" value="TreeGrafter"/>
</dbReference>
<keyword evidence="27" id="KW-1185">Reference proteome</keyword>
<feature type="domain" description="Helicase C-terminal" evidence="24">
    <location>
        <begin position="626"/>
        <end position="786"/>
    </location>
</feature>
<comment type="cofactor">
    <cofactor evidence="2">
        <name>Mg(2+)</name>
        <dbReference type="ChEBI" id="CHEBI:18420"/>
    </cofactor>
</comment>
<evidence type="ECO:0008006" key="28">
    <source>
        <dbReference type="Google" id="ProtNLM"/>
    </source>
</evidence>
<dbReference type="GO" id="GO:0003723">
    <property type="term" value="F:RNA binding"/>
    <property type="evidence" value="ECO:0007669"/>
    <property type="project" value="UniProtKB-UniRule"/>
</dbReference>
<evidence type="ECO:0000259" key="23">
    <source>
        <dbReference type="PROSITE" id="PS51192"/>
    </source>
</evidence>
<dbReference type="Gene3D" id="3.40.50.300">
    <property type="entry name" value="P-loop containing nucleotide triphosphate hydrolases"/>
    <property type="match status" value="4"/>
</dbReference>
<feature type="domain" description="Helicase C-terminal" evidence="24">
    <location>
        <begin position="299"/>
        <end position="466"/>
    </location>
</feature>
<dbReference type="InterPro" id="IPR014720">
    <property type="entry name" value="dsRBD_dom"/>
</dbReference>
<feature type="domain" description="RNase III" evidence="21">
    <location>
        <begin position="1252"/>
        <end position="1398"/>
    </location>
</feature>
<evidence type="ECO:0000256" key="15">
    <source>
        <dbReference type="ARBA" id="ARBA00023211"/>
    </source>
</evidence>
<dbReference type="InterPro" id="IPR003100">
    <property type="entry name" value="PAZ_dom"/>
</dbReference>
<evidence type="ECO:0000256" key="1">
    <source>
        <dbReference type="ARBA" id="ARBA00001936"/>
    </source>
</evidence>
<organism evidence="26 27">
    <name type="scientific">Malus baccata</name>
    <name type="common">Siberian crab apple</name>
    <name type="synonym">Pyrus baccata</name>
    <dbReference type="NCBI Taxonomy" id="106549"/>
    <lineage>
        <taxon>Eukaryota</taxon>
        <taxon>Viridiplantae</taxon>
        <taxon>Streptophyta</taxon>
        <taxon>Embryophyta</taxon>
        <taxon>Tracheophyta</taxon>
        <taxon>Spermatophyta</taxon>
        <taxon>Magnoliopsida</taxon>
        <taxon>eudicotyledons</taxon>
        <taxon>Gunneridae</taxon>
        <taxon>Pentapetalae</taxon>
        <taxon>rosids</taxon>
        <taxon>fabids</taxon>
        <taxon>Rosales</taxon>
        <taxon>Rosaceae</taxon>
        <taxon>Amygdaloideae</taxon>
        <taxon>Maleae</taxon>
        <taxon>Malus</taxon>
    </lineage>
</organism>
<evidence type="ECO:0000256" key="8">
    <source>
        <dbReference type="ARBA" id="ARBA00022759"/>
    </source>
</evidence>
<feature type="domain" description="Helicase ATP-binding" evidence="23">
    <location>
        <begin position="123"/>
        <end position="299"/>
    </location>
</feature>
<accession>A0A540M492</accession>
<dbReference type="InterPro" id="IPR014001">
    <property type="entry name" value="Helicase_ATP-bd"/>
</dbReference>
<evidence type="ECO:0000256" key="3">
    <source>
        <dbReference type="ARBA" id="ARBA00004123"/>
    </source>
</evidence>
<dbReference type="PROSITE" id="PS50137">
    <property type="entry name" value="DS_RBD"/>
    <property type="match status" value="1"/>
</dbReference>
<dbReference type="FunFam" id="3.30.160.380:FF:000001">
    <property type="entry name" value="Endoribonuclease dicer-like 1"/>
    <property type="match status" value="1"/>
</dbReference>
<evidence type="ECO:0000256" key="10">
    <source>
        <dbReference type="ARBA" id="ARBA00022806"/>
    </source>
</evidence>
<keyword evidence="9" id="KW-0378">Hydrolase</keyword>
<dbReference type="CDD" id="cd00593">
    <property type="entry name" value="RIBOc"/>
    <property type="match status" value="2"/>
</dbReference>
<proteinExistence type="inferred from homology"/>
<dbReference type="InterPro" id="IPR027417">
    <property type="entry name" value="P-loop_NTPase"/>
</dbReference>
<evidence type="ECO:0000313" key="27">
    <source>
        <dbReference type="Proteomes" id="UP000315295"/>
    </source>
</evidence>
<dbReference type="FunFam" id="3.40.50.300:FF:000628">
    <property type="entry name" value="Endoribonuclease Dicer"/>
    <property type="match status" value="1"/>
</dbReference>
<evidence type="ECO:0000256" key="12">
    <source>
        <dbReference type="ARBA" id="ARBA00022842"/>
    </source>
</evidence>
<evidence type="ECO:0000259" key="20">
    <source>
        <dbReference type="PROSITE" id="PS50137"/>
    </source>
</evidence>
<evidence type="ECO:0000256" key="13">
    <source>
        <dbReference type="ARBA" id="ARBA00022884"/>
    </source>
</evidence>
<reference evidence="26 27" key="1">
    <citation type="journal article" date="2019" name="G3 (Bethesda)">
        <title>Sequencing of a Wild Apple (Malus baccata) Genome Unravels the Differences Between Cultivated and Wild Apple Species Regarding Disease Resistance and Cold Tolerance.</title>
        <authorList>
            <person name="Chen X."/>
        </authorList>
    </citation>
    <scope>NUCLEOTIDE SEQUENCE [LARGE SCALE GENOMIC DNA]</scope>
    <source>
        <strain evidence="27">cv. Shandingzi</strain>
        <tissue evidence="26">Leaves</tissue>
    </source>
</reference>
<evidence type="ECO:0000259" key="25">
    <source>
        <dbReference type="PROSITE" id="PS51327"/>
    </source>
</evidence>
<dbReference type="CDD" id="cd18034">
    <property type="entry name" value="DEXHc_dicer"/>
    <property type="match status" value="1"/>
</dbReference>
<dbReference type="PROSITE" id="PS51192">
    <property type="entry name" value="HELICASE_ATP_BIND_1"/>
    <property type="match status" value="2"/>
</dbReference>
<dbReference type="PANTHER" id="PTHR14950:SF15">
    <property type="entry name" value="DICER-LIKE PROTEIN 4"/>
    <property type="match status" value="1"/>
</dbReference>
<comment type="cofactor">
    <cofactor evidence="1">
        <name>Mn(2+)</name>
        <dbReference type="ChEBI" id="CHEBI:29035"/>
    </cofactor>
</comment>
<evidence type="ECO:0000256" key="9">
    <source>
        <dbReference type="ARBA" id="ARBA00022801"/>
    </source>
</evidence>
<comment type="caution">
    <text evidence="26">The sequence shown here is derived from an EMBL/GenBank/DDBJ whole genome shotgun (WGS) entry which is preliminary data.</text>
</comment>
<dbReference type="Pfam" id="PF00271">
    <property type="entry name" value="Helicase_C"/>
    <property type="match status" value="2"/>
</dbReference>
<dbReference type="Pfam" id="PF14709">
    <property type="entry name" value="DND1_DSRM"/>
    <property type="match status" value="1"/>
</dbReference>
<keyword evidence="8" id="KW-0255">Endonuclease</keyword>
<dbReference type="PROSITE" id="PS50142">
    <property type="entry name" value="RNASE_3_2"/>
    <property type="match status" value="2"/>
</dbReference>
<evidence type="ECO:0000256" key="17">
    <source>
        <dbReference type="ARBA" id="ARBA00035116"/>
    </source>
</evidence>
<dbReference type="InterPro" id="IPR036389">
    <property type="entry name" value="RNase_III_sf"/>
</dbReference>
<dbReference type="CDD" id="cd18802">
    <property type="entry name" value="SF2_C_dicer"/>
    <property type="match status" value="1"/>
</dbReference>
<feature type="region of interest" description="Disordered" evidence="19">
    <location>
        <begin position="1724"/>
        <end position="1783"/>
    </location>
</feature>
<dbReference type="STRING" id="106549.A0A540M492"/>
<feature type="domain" description="Dicer dsRNA-binding fold" evidence="25">
    <location>
        <begin position="813"/>
        <end position="903"/>
    </location>
</feature>
<dbReference type="Gene3D" id="1.10.1520.10">
    <property type="entry name" value="Ribonuclease III domain"/>
    <property type="match status" value="2"/>
</dbReference>
<keyword evidence="14" id="KW-0943">RNA-mediated gene silencing</keyword>
<dbReference type="FunFam" id="1.10.1520.10:FF:000004">
    <property type="entry name" value="Endoribonuclease dicer-like 1"/>
    <property type="match status" value="1"/>
</dbReference>
<protein>
    <recommendedName>
        <fullName evidence="28">Dicer-like protein 4</fullName>
    </recommendedName>
</protein>
<keyword evidence="5" id="KW-0479">Metal-binding</keyword>
<evidence type="ECO:0000313" key="26">
    <source>
        <dbReference type="EMBL" id="TQD93567.1"/>
    </source>
</evidence>